<evidence type="ECO:0000259" key="4">
    <source>
        <dbReference type="Pfam" id="PF00291"/>
    </source>
</evidence>
<comment type="cofactor">
    <cofactor evidence="1">
        <name>pyridoxal 5'-phosphate</name>
        <dbReference type="ChEBI" id="CHEBI:597326"/>
    </cofactor>
</comment>
<dbReference type="PANTHER" id="PTHR10314">
    <property type="entry name" value="CYSTATHIONINE BETA-SYNTHASE"/>
    <property type="match status" value="1"/>
</dbReference>
<reference evidence="5 6" key="1">
    <citation type="submission" date="2018-06" db="EMBL/GenBank/DDBJ databases">
        <title>Genomic Encyclopedia of Type Strains, Phase III (KMG-III): the genomes of soil and plant-associated and newly described type strains.</title>
        <authorList>
            <person name="Whitman W."/>
        </authorList>
    </citation>
    <scope>NUCLEOTIDE SEQUENCE [LARGE SCALE GENOMIC DNA]</scope>
    <source>
        <strain evidence="5 6">LMG 23644</strain>
    </source>
</reference>
<dbReference type="InterPro" id="IPR036052">
    <property type="entry name" value="TrpB-like_PALP_sf"/>
</dbReference>
<proteinExistence type="predicted"/>
<dbReference type="RefSeq" id="WP_111934139.1">
    <property type="nucleotide sequence ID" value="NZ_CADFFP010000024.1"/>
</dbReference>
<accession>A0A329BUZ1</accession>
<dbReference type="Pfam" id="PF00291">
    <property type="entry name" value="PALP"/>
    <property type="match status" value="1"/>
</dbReference>
<dbReference type="InterPro" id="IPR050214">
    <property type="entry name" value="Cys_Synth/Cystath_Beta-Synth"/>
</dbReference>
<protein>
    <submittedName>
        <fullName evidence="5">Cysteine synthase</fullName>
    </submittedName>
</protein>
<dbReference type="AlphaFoldDB" id="A0A329BUZ1"/>
<gene>
    <name evidence="5" type="ORF">BX591_12228</name>
</gene>
<comment type="caution">
    <text evidence="5">The sequence shown here is derived from an EMBL/GenBank/DDBJ whole genome shotgun (WGS) entry which is preliminary data.</text>
</comment>
<name>A0A329BUZ1_9BURK</name>
<sequence>MTLEPIHPTPLANVEQETPHTGNTLLTPLREVQPGLLLKFECDNPGGSHKVRAARFIVRNAIASGEIVPGRTTVIEKTGGNFGFGLAIACHAHGVPVHLAVGLGFSAVKRRCLELFGAQLIGLDMLERGATPREVVESHLTHQAEHERNYFYTDQFRNAGSVIAHEIETGPEIAAQLQAWPHVRQLTFVACAGTGASLVGIAKALKSAGYRVHVVLVEPQGCDSRNGVFTDHKLEGMSVGAAPPFLGWDLIDEVRTVSYEQVLSTRRTFACTSGFLVGNTTAACLSVAHGLARNATREHKVLSILYDHGLWYVR</sequence>
<dbReference type="OrthoDB" id="7875577at2"/>
<feature type="region of interest" description="Disordered" evidence="3">
    <location>
        <begin position="1"/>
        <end position="22"/>
    </location>
</feature>
<dbReference type="Gene3D" id="3.40.50.1100">
    <property type="match status" value="2"/>
</dbReference>
<organism evidence="5 6">
    <name type="scientific">Paraburkholderia bryophila</name>
    <dbReference type="NCBI Taxonomy" id="420952"/>
    <lineage>
        <taxon>Bacteria</taxon>
        <taxon>Pseudomonadati</taxon>
        <taxon>Pseudomonadota</taxon>
        <taxon>Betaproteobacteria</taxon>
        <taxon>Burkholderiales</taxon>
        <taxon>Burkholderiaceae</taxon>
        <taxon>Paraburkholderia</taxon>
    </lineage>
</organism>
<evidence type="ECO:0000256" key="1">
    <source>
        <dbReference type="ARBA" id="ARBA00001933"/>
    </source>
</evidence>
<dbReference type="Proteomes" id="UP000248918">
    <property type="component" value="Unassembled WGS sequence"/>
</dbReference>
<evidence type="ECO:0000256" key="2">
    <source>
        <dbReference type="ARBA" id="ARBA00022898"/>
    </source>
</evidence>
<dbReference type="SUPFAM" id="SSF53686">
    <property type="entry name" value="Tryptophan synthase beta subunit-like PLP-dependent enzymes"/>
    <property type="match status" value="1"/>
</dbReference>
<evidence type="ECO:0000313" key="5">
    <source>
        <dbReference type="EMBL" id="RAS22825.1"/>
    </source>
</evidence>
<dbReference type="InterPro" id="IPR001926">
    <property type="entry name" value="TrpB-like_PALP"/>
</dbReference>
<evidence type="ECO:0000313" key="6">
    <source>
        <dbReference type="Proteomes" id="UP000248918"/>
    </source>
</evidence>
<dbReference type="EMBL" id="QLTK01000022">
    <property type="protein sequence ID" value="RAS22825.1"/>
    <property type="molecule type" value="Genomic_DNA"/>
</dbReference>
<dbReference type="GO" id="GO:1901605">
    <property type="term" value="P:alpha-amino acid metabolic process"/>
    <property type="evidence" value="ECO:0007669"/>
    <property type="project" value="UniProtKB-ARBA"/>
</dbReference>
<keyword evidence="2" id="KW-0663">Pyridoxal phosphate</keyword>
<evidence type="ECO:0000256" key="3">
    <source>
        <dbReference type="SAM" id="MobiDB-lite"/>
    </source>
</evidence>
<feature type="domain" description="Tryptophan synthase beta chain-like PALP" evidence="4">
    <location>
        <begin position="18"/>
        <end position="305"/>
    </location>
</feature>